<accession>A0ABN2NYI4</accession>
<evidence type="ECO:0000256" key="4">
    <source>
        <dbReference type="ARBA" id="ARBA00022729"/>
    </source>
</evidence>
<keyword evidence="3" id="KW-0813">Transport</keyword>
<evidence type="ECO:0000259" key="6">
    <source>
        <dbReference type="Pfam" id="PF00496"/>
    </source>
</evidence>
<dbReference type="SUPFAM" id="SSF53850">
    <property type="entry name" value="Periplasmic binding protein-like II"/>
    <property type="match status" value="1"/>
</dbReference>
<dbReference type="EMBL" id="BAAAMJ010000010">
    <property type="protein sequence ID" value="GAA1906425.1"/>
    <property type="molecule type" value="Genomic_DNA"/>
</dbReference>
<keyword evidence="5" id="KW-0812">Transmembrane</keyword>
<feature type="transmembrane region" description="Helical" evidence="5">
    <location>
        <begin position="9"/>
        <end position="29"/>
    </location>
</feature>
<organism evidence="7 8">
    <name type="scientific">Streptomyces sodiiphilus</name>
    <dbReference type="NCBI Taxonomy" id="226217"/>
    <lineage>
        <taxon>Bacteria</taxon>
        <taxon>Bacillati</taxon>
        <taxon>Actinomycetota</taxon>
        <taxon>Actinomycetes</taxon>
        <taxon>Kitasatosporales</taxon>
        <taxon>Streptomycetaceae</taxon>
        <taxon>Streptomyces</taxon>
    </lineage>
</organism>
<dbReference type="PANTHER" id="PTHR30290">
    <property type="entry name" value="PERIPLASMIC BINDING COMPONENT OF ABC TRANSPORTER"/>
    <property type="match status" value="1"/>
</dbReference>
<dbReference type="PIRSF" id="PIRSF002741">
    <property type="entry name" value="MppA"/>
    <property type="match status" value="1"/>
</dbReference>
<evidence type="ECO:0000313" key="7">
    <source>
        <dbReference type="EMBL" id="GAA1906425.1"/>
    </source>
</evidence>
<keyword evidence="4" id="KW-0732">Signal</keyword>
<comment type="similarity">
    <text evidence="2">Belongs to the bacterial solute-binding protein 5 family.</text>
</comment>
<evidence type="ECO:0000313" key="8">
    <source>
        <dbReference type="Proteomes" id="UP001501303"/>
    </source>
</evidence>
<evidence type="ECO:0000256" key="1">
    <source>
        <dbReference type="ARBA" id="ARBA00004196"/>
    </source>
</evidence>
<sequence>MRGIGAKGAIVIGLAVVLVVGVIGGWILLRSNGNNKEPIVVGTTTTPTMLDPGGAYDAGAWAVMSNLYQSLLTFSPGQEEPVPDAAEGCEFTDHELTVYRCTLRENLTFSNGVRITPEDVKFSVDRIKAMSDRAAEEAADDSIPADEKFTYAGPASLLSTLEATRVNGQDIIFELNEPDATFPYVLAGSTGAIVDSRSYEELEPRNDGTVMGSGPYVLTAFEHNEYAELRPNPQYKGVFGVPQNSITIRYFVEEDDLLKAWENDELDVVDGKMPPSYLAGINPSNPEFRVSETIGSAIRVMAFNTDEGMPMSSKAARQAAASSLDRNAITRHVHAHTVEPLYSLIPVGFTGHGTPFYDNYRDPDPDELRTRMENAGLQVPVKFHLAYSRGAATHEEAELIKQQLEADGLFEVDVKYYDWSEEFIPGVFGAREFDAFLVGWRPDYPDPATYTDNILGPGDGLSTGFSSKAIDELISSTRQESDRGRAATDYRALHELSSDNPPIIPIWQEKRFHLSTNDITGIQYLSDNSAVWRLWELRRI</sequence>
<evidence type="ECO:0000256" key="5">
    <source>
        <dbReference type="SAM" id="Phobius"/>
    </source>
</evidence>
<protein>
    <submittedName>
        <fullName evidence="7">ABC transporter substrate-binding protein</fullName>
    </submittedName>
</protein>
<dbReference type="Gene3D" id="3.40.190.10">
    <property type="entry name" value="Periplasmic binding protein-like II"/>
    <property type="match status" value="1"/>
</dbReference>
<dbReference type="PANTHER" id="PTHR30290:SF10">
    <property type="entry name" value="PERIPLASMIC OLIGOPEPTIDE-BINDING PROTEIN-RELATED"/>
    <property type="match status" value="1"/>
</dbReference>
<feature type="domain" description="Solute-binding protein family 5" evidence="6">
    <location>
        <begin position="80"/>
        <end position="459"/>
    </location>
</feature>
<reference evidence="7 8" key="1">
    <citation type="journal article" date="2019" name="Int. J. Syst. Evol. Microbiol.">
        <title>The Global Catalogue of Microorganisms (GCM) 10K type strain sequencing project: providing services to taxonomists for standard genome sequencing and annotation.</title>
        <authorList>
            <consortium name="The Broad Institute Genomics Platform"/>
            <consortium name="The Broad Institute Genome Sequencing Center for Infectious Disease"/>
            <person name="Wu L."/>
            <person name="Ma J."/>
        </authorList>
    </citation>
    <scope>NUCLEOTIDE SEQUENCE [LARGE SCALE GENOMIC DNA]</scope>
    <source>
        <strain evidence="7 8">JCM 13581</strain>
    </source>
</reference>
<keyword evidence="5" id="KW-1133">Transmembrane helix</keyword>
<dbReference type="RefSeq" id="WP_344259775.1">
    <property type="nucleotide sequence ID" value="NZ_BAAAMJ010000010.1"/>
</dbReference>
<name>A0ABN2NYI4_9ACTN</name>
<comment type="caution">
    <text evidence="7">The sequence shown here is derived from an EMBL/GenBank/DDBJ whole genome shotgun (WGS) entry which is preliminary data.</text>
</comment>
<keyword evidence="8" id="KW-1185">Reference proteome</keyword>
<dbReference type="Gene3D" id="3.10.105.10">
    <property type="entry name" value="Dipeptide-binding Protein, Domain 3"/>
    <property type="match status" value="1"/>
</dbReference>
<evidence type="ECO:0000256" key="2">
    <source>
        <dbReference type="ARBA" id="ARBA00005695"/>
    </source>
</evidence>
<evidence type="ECO:0000256" key="3">
    <source>
        <dbReference type="ARBA" id="ARBA00022448"/>
    </source>
</evidence>
<keyword evidence="5" id="KW-0472">Membrane</keyword>
<dbReference type="InterPro" id="IPR030678">
    <property type="entry name" value="Peptide/Ni-bd"/>
</dbReference>
<dbReference type="Proteomes" id="UP001501303">
    <property type="component" value="Unassembled WGS sequence"/>
</dbReference>
<comment type="subcellular location">
    <subcellularLocation>
        <location evidence="1">Cell envelope</location>
    </subcellularLocation>
</comment>
<dbReference type="InterPro" id="IPR039424">
    <property type="entry name" value="SBP_5"/>
</dbReference>
<dbReference type="Pfam" id="PF00496">
    <property type="entry name" value="SBP_bac_5"/>
    <property type="match status" value="1"/>
</dbReference>
<dbReference type="InterPro" id="IPR000914">
    <property type="entry name" value="SBP_5_dom"/>
</dbReference>
<proteinExistence type="inferred from homology"/>
<gene>
    <name evidence="7" type="ORF">GCM10009716_15520</name>
</gene>